<dbReference type="EMBL" id="GG745333">
    <property type="protein sequence ID" value="KNE58477.1"/>
    <property type="molecule type" value="Genomic_DNA"/>
</dbReference>
<name>A0A0L0S7M6_ALLM3</name>
<dbReference type="OrthoDB" id="5569166at2759"/>
<keyword evidence="1" id="KW-0812">Transmembrane</keyword>
<protein>
    <submittedName>
        <fullName evidence="2">Uncharacterized protein</fullName>
    </submittedName>
</protein>
<feature type="transmembrane region" description="Helical" evidence="1">
    <location>
        <begin position="81"/>
        <end position="105"/>
    </location>
</feature>
<organism evidence="2 3">
    <name type="scientific">Allomyces macrogynus (strain ATCC 38327)</name>
    <name type="common">Allomyces javanicus var. macrogynus</name>
    <dbReference type="NCBI Taxonomy" id="578462"/>
    <lineage>
        <taxon>Eukaryota</taxon>
        <taxon>Fungi</taxon>
        <taxon>Fungi incertae sedis</taxon>
        <taxon>Blastocladiomycota</taxon>
        <taxon>Blastocladiomycetes</taxon>
        <taxon>Blastocladiales</taxon>
        <taxon>Blastocladiaceae</taxon>
        <taxon>Allomyces</taxon>
    </lineage>
</organism>
<evidence type="ECO:0000256" key="1">
    <source>
        <dbReference type="SAM" id="Phobius"/>
    </source>
</evidence>
<sequence>MGDHAAAPDASSRGAEMARPDQPWLVRWFARLVVNGIMRALGPLLFATSNGLELNRVASLRSAGAFMFTFAYWNNQDTDSWFYYIRAIIEAPLLAILFALLYLGLRYPLEYFARPLTKLVVAATDSVVLAGGAVTSTLFRRHAGIAPVIPSSS</sequence>
<keyword evidence="1" id="KW-1133">Transmembrane helix</keyword>
<evidence type="ECO:0000313" key="2">
    <source>
        <dbReference type="EMBL" id="KNE58477.1"/>
    </source>
</evidence>
<keyword evidence="1" id="KW-0472">Membrane</keyword>
<dbReference type="VEuPathDB" id="FungiDB:AMAG_04048"/>
<reference evidence="2 3" key="1">
    <citation type="submission" date="2009-11" db="EMBL/GenBank/DDBJ databases">
        <title>Annotation of Allomyces macrogynus ATCC 38327.</title>
        <authorList>
            <consortium name="The Broad Institute Genome Sequencing Platform"/>
            <person name="Russ C."/>
            <person name="Cuomo C."/>
            <person name="Burger G."/>
            <person name="Gray M.W."/>
            <person name="Holland P.W.H."/>
            <person name="King N."/>
            <person name="Lang F.B.F."/>
            <person name="Roger A.J."/>
            <person name="Ruiz-Trillo I."/>
            <person name="Young S.K."/>
            <person name="Zeng Q."/>
            <person name="Gargeya S."/>
            <person name="Fitzgerald M."/>
            <person name="Haas B."/>
            <person name="Abouelleil A."/>
            <person name="Alvarado L."/>
            <person name="Arachchi H.M."/>
            <person name="Berlin A."/>
            <person name="Chapman S.B."/>
            <person name="Gearin G."/>
            <person name="Goldberg J."/>
            <person name="Griggs A."/>
            <person name="Gujja S."/>
            <person name="Hansen M."/>
            <person name="Heiman D."/>
            <person name="Howarth C."/>
            <person name="Larimer J."/>
            <person name="Lui A."/>
            <person name="MacDonald P.J.P."/>
            <person name="McCowen C."/>
            <person name="Montmayeur A."/>
            <person name="Murphy C."/>
            <person name="Neiman D."/>
            <person name="Pearson M."/>
            <person name="Priest M."/>
            <person name="Roberts A."/>
            <person name="Saif S."/>
            <person name="Shea T."/>
            <person name="Sisk P."/>
            <person name="Stolte C."/>
            <person name="Sykes S."/>
            <person name="Wortman J."/>
            <person name="Nusbaum C."/>
            <person name="Birren B."/>
        </authorList>
    </citation>
    <scope>NUCLEOTIDE SEQUENCE [LARGE SCALE GENOMIC DNA]</scope>
    <source>
        <strain evidence="2 3">ATCC 38327</strain>
    </source>
</reference>
<dbReference type="AlphaFoldDB" id="A0A0L0S7M6"/>
<dbReference type="Proteomes" id="UP000054350">
    <property type="component" value="Unassembled WGS sequence"/>
</dbReference>
<proteinExistence type="predicted"/>
<reference evidence="3" key="2">
    <citation type="submission" date="2009-11" db="EMBL/GenBank/DDBJ databases">
        <title>The Genome Sequence of Allomyces macrogynus strain ATCC 38327.</title>
        <authorList>
            <consortium name="The Broad Institute Genome Sequencing Platform"/>
            <person name="Russ C."/>
            <person name="Cuomo C."/>
            <person name="Shea T."/>
            <person name="Young S.K."/>
            <person name="Zeng Q."/>
            <person name="Koehrsen M."/>
            <person name="Haas B."/>
            <person name="Borodovsky M."/>
            <person name="Guigo R."/>
            <person name="Alvarado L."/>
            <person name="Berlin A."/>
            <person name="Borenstein D."/>
            <person name="Chen Z."/>
            <person name="Engels R."/>
            <person name="Freedman E."/>
            <person name="Gellesch M."/>
            <person name="Goldberg J."/>
            <person name="Griggs A."/>
            <person name="Gujja S."/>
            <person name="Heiman D."/>
            <person name="Hepburn T."/>
            <person name="Howarth C."/>
            <person name="Jen D."/>
            <person name="Larson L."/>
            <person name="Lewis B."/>
            <person name="Mehta T."/>
            <person name="Park D."/>
            <person name="Pearson M."/>
            <person name="Roberts A."/>
            <person name="Saif S."/>
            <person name="Shenoy N."/>
            <person name="Sisk P."/>
            <person name="Stolte C."/>
            <person name="Sykes S."/>
            <person name="Walk T."/>
            <person name="White J."/>
            <person name="Yandava C."/>
            <person name="Burger G."/>
            <person name="Gray M.W."/>
            <person name="Holland P.W.H."/>
            <person name="King N."/>
            <person name="Lang F.B.F."/>
            <person name="Roger A.J."/>
            <person name="Ruiz-Trillo I."/>
            <person name="Lander E."/>
            <person name="Nusbaum C."/>
        </authorList>
    </citation>
    <scope>NUCLEOTIDE SEQUENCE [LARGE SCALE GENOMIC DNA]</scope>
    <source>
        <strain evidence="3">ATCC 38327</strain>
    </source>
</reference>
<accession>A0A0L0S7M6</accession>
<keyword evidence="3" id="KW-1185">Reference proteome</keyword>
<evidence type="ECO:0000313" key="3">
    <source>
        <dbReference type="Proteomes" id="UP000054350"/>
    </source>
</evidence>
<gene>
    <name evidence="2" type="ORF">AMAG_04048</name>
</gene>